<dbReference type="AlphaFoldDB" id="A0A179F2S8"/>
<gene>
    <name evidence="2" type="ORF">VFPPC_12047</name>
</gene>
<feature type="region of interest" description="Disordered" evidence="1">
    <location>
        <begin position="1"/>
        <end position="26"/>
    </location>
</feature>
<dbReference type="KEGG" id="pchm:VFPPC_12047"/>
<dbReference type="GeneID" id="28854043"/>
<evidence type="ECO:0000313" key="3">
    <source>
        <dbReference type="Proteomes" id="UP000078397"/>
    </source>
</evidence>
<dbReference type="RefSeq" id="XP_018137735.1">
    <property type="nucleotide sequence ID" value="XM_018290049.1"/>
</dbReference>
<evidence type="ECO:0000313" key="2">
    <source>
        <dbReference type="EMBL" id="OAQ59742.1"/>
    </source>
</evidence>
<evidence type="ECO:0000256" key="1">
    <source>
        <dbReference type="SAM" id="MobiDB-lite"/>
    </source>
</evidence>
<dbReference type="EMBL" id="LSBJ02000002">
    <property type="protein sequence ID" value="OAQ59742.1"/>
    <property type="molecule type" value="Genomic_DNA"/>
</dbReference>
<dbReference type="Proteomes" id="UP000078397">
    <property type="component" value="Unassembled WGS sequence"/>
</dbReference>
<comment type="caution">
    <text evidence="2">The sequence shown here is derived from an EMBL/GenBank/DDBJ whole genome shotgun (WGS) entry which is preliminary data.</text>
</comment>
<feature type="compositionally biased region" description="Basic and acidic residues" evidence="1">
    <location>
        <begin position="1"/>
        <end position="10"/>
    </location>
</feature>
<reference evidence="2 3" key="1">
    <citation type="journal article" date="2016" name="PLoS Pathog.">
        <title>Biosynthesis of antibiotic leucinostatins in bio-control fungus Purpureocillium lilacinum and their inhibition on phytophthora revealed by genome mining.</title>
        <authorList>
            <person name="Wang G."/>
            <person name="Liu Z."/>
            <person name="Lin R."/>
            <person name="Li E."/>
            <person name="Mao Z."/>
            <person name="Ling J."/>
            <person name="Yang Y."/>
            <person name="Yin W.B."/>
            <person name="Xie B."/>
        </authorList>
    </citation>
    <scope>NUCLEOTIDE SEQUENCE [LARGE SCALE GENOMIC DNA]</scope>
    <source>
        <strain evidence="2">170</strain>
    </source>
</reference>
<keyword evidence="3" id="KW-1185">Reference proteome</keyword>
<proteinExistence type="predicted"/>
<organism evidence="2 3">
    <name type="scientific">Pochonia chlamydosporia 170</name>
    <dbReference type="NCBI Taxonomy" id="1380566"/>
    <lineage>
        <taxon>Eukaryota</taxon>
        <taxon>Fungi</taxon>
        <taxon>Dikarya</taxon>
        <taxon>Ascomycota</taxon>
        <taxon>Pezizomycotina</taxon>
        <taxon>Sordariomycetes</taxon>
        <taxon>Hypocreomycetidae</taxon>
        <taxon>Hypocreales</taxon>
        <taxon>Clavicipitaceae</taxon>
        <taxon>Pochonia</taxon>
    </lineage>
</organism>
<feature type="region of interest" description="Disordered" evidence="1">
    <location>
        <begin position="133"/>
        <end position="155"/>
    </location>
</feature>
<protein>
    <submittedName>
        <fullName evidence="2">Uncharacterized protein</fullName>
    </submittedName>
</protein>
<sequence>MVPSRAHDPNGFRSVPPPIPSTTEHPVIVSQPTTFNTSIPGLATAVYGYGTYRAATLMDSELLERLHMPPGVGIPGWNASKLCLPPIRTAWDVNPMHNQPAPTPDPAPPLSPTQPIRAPHLSATLTSFRTLLPSSAGRNTSGGTSGNITPTTLGVSGGTRLSRHGLWSFCVRTCGATNQSRRCFSTLASTTVSYALKRKERCLLG</sequence>
<accession>A0A179F2S8</accession>
<feature type="compositionally biased region" description="Polar residues" evidence="1">
    <location>
        <begin position="133"/>
        <end position="154"/>
    </location>
</feature>
<name>A0A179F2S8_METCM</name>